<protein>
    <submittedName>
        <fullName evidence="1">SCAN domain-containing protein 3</fullName>
    </submittedName>
</protein>
<dbReference type="Proteomes" id="UP000054630">
    <property type="component" value="Unassembled WGS sequence"/>
</dbReference>
<dbReference type="InterPro" id="IPR012337">
    <property type="entry name" value="RNaseH-like_sf"/>
</dbReference>
<keyword evidence="2" id="KW-1185">Reference proteome</keyword>
<proteinExistence type="predicted"/>
<evidence type="ECO:0000313" key="2">
    <source>
        <dbReference type="Proteomes" id="UP000054630"/>
    </source>
</evidence>
<dbReference type="STRING" id="6336.A0A0V0SFP9"/>
<dbReference type="EMBL" id="JYDL01000011">
    <property type="protein sequence ID" value="KRX25518.1"/>
    <property type="molecule type" value="Genomic_DNA"/>
</dbReference>
<gene>
    <name evidence="1" type="primary">SCAND3</name>
    <name evidence="1" type="ORF">T07_1776</name>
</gene>
<dbReference type="PANTHER" id="PTHR45913:SF19">
    <property type="entry name" value="LOW QUALITY PROTEIN: ZINC FINGER BED DOMAIN-CONTAINING PROTEIN 5-LIKE"/>
    <property type="match status" value="1"/>
</dbReference>
<evidence type="ECO:0000313" key="1">
    <source>
        <dbReference type="EMBL" id="KRX25518.1"/>
    </source>
</evidence>
<dbReference type="SUPFAM" id="SSF53098">
    <property type="entry name" value="Ribonuclease H-like"/>
    <property type="match status" value="1"/>
</dbReference>
<reference evidence="1 2" key="1">
    <citation type="submission" date="2015-01" db="EMBL/GenBank/DDBJ databases">
        <title>Evolution of Trichinella species and genotypes.</title>
        <authorList>
            <person name="Korhonen P.K."/>
            <person name="Edoardo P."/>
            <person name="Giuseppe L.R."/>
            <person name="Gasser R.B."/>
        </authorList>
    </citation>
    <scope>NUCLEOTIDE SEQUENCE [LARGE SCALE GENOMIC DNA]</scope>
    <source>
        <strain evidence="1">ISS37</strain>
    </source>
</reference>
<dbReference type="OrthoDB" id="6770905at2759"/>
<dbReference type="AlphaFoldDB" id="A0A0V0SFP9"/>
<accession>A0A0V0SFP9</accession>
<organism evidence="1 2">
    <name type="scientific">Trichinella nelsoni</name>
    <dbReference type="NCBI Taxonomy" id="6336"/>
    <lineage>
        <taxon>Eukaryota</taxon>
        <taxon>Metazoa</taxon>
        <taxon>Ecdysozoa</taxon>
        <taxon>Nematoda</taxon>
        <taxon>Enoplea</taxon>
        <taxon>Dorylaimia</taxon>
        <taxon>Trichinellida</taxon>
        <taxon>Trichinellidae</taxon>
        <taxon>Trichinella</taxon>
    </lineage>
</organism>
<comment type="caution">
    <text evidence="1">The sequence shown here is derived from an EMBL/GenBank/DDBJ whole genome shotgun (WGS) entry which is preliminary data.</text>
</comment>
<sequence>MGEVFIFVKRVLQIEYFWVNNFSQHADVARTGMSTKADGELINLSEDSSFKVSFDRKTLTHFCLSVQNKYPTLSTAALKLLLPFTTSYLCEIGFSAMNGIKSKFRNKLKLSNIFATKTNTR</sequence>
<name>A0A0V0SFP9_9BILA</name>
<dbReference type="PANTHER" id="PTHR45913">
    <property type="entry name" value="EPM2A-INTERACTING PROTEIN 1"/>
    <property type="match status" value="1"/>
</dbReference>